<proteinExistence type="predicted"/>
<dbReference type="InterPro" id="IPR002347">
    <property type="entry name" value="SDR_fam"/>
</dbReference>
<gene>
    <name evidence="2" type="ORF">PNOK_0736300</name>
</gene>
<sequence length="603" mass="66685">MGFDPEKVLKDVDLSKKVILITGATSGIGFETARVLYHRGAKVYIAARNTEKANSCIQRIENEKVNHSQGQQSGKVLFHHLELADPALAKKSAEEFFKKEDRLDILINNAATIVEDRKLGPNGVQDVMLVNLFSPFVFTSILLPLLKKTSSEPNSDVRIVNVSAKSHRDAPSNTHFKSKEDFNIDFGTSFIGLLKSYSLSKLAQIYWTRELARRLSEEGSSIIVLALHPGVIYTENTSTTADRFPFPLSSLLQTFSKVTFSSVQDGAGTSIIAAVSPPIRAEKDKYQGAYLEPMGKLAKVSPLAQDDERAKELWDTTESLLKEWNIFSGIGFETARILYHRGAKVYIAARNTEKANNCIQRIENEKVNYSRGQQSGKVLFHHLELADPGLAKKSAEEFLKKEDRLDVLINNAAITFEDRKLGPNGVQDIMLVNLFSPFVFTSTLLPLLKKTSSEPGPDVRIVNVSSRAHRDAPSNVRFKSKEDFNIGFGTGLMGLLKSYGLSKLAQIYWTRELARRLSEEGSSIIALALHPGVVNTGSAQSGAGTPIIAAVSPSIRIEKDKYQGGYLEPIGKLAKASSLAQDDERAKELWDTTESLLKEWNIL</sequence>
<accession>A0A286UCP8</accession>
<dbReference type="AlphaFoldDB" id="A0A286UCP8"/>
<dbReference type="STRING" id="2282107.A0A286UCP8"/>
<dbReference type="EMBL" id="NBII01000007">
    <property type="protein sequence ID" value="PAV17299.1"/>
    <property type="molecule type" value="Genomic_DNA"/>
</dbReference>
<keyword evidence="1" id="KW-0560">Oxidoreductase</keyword>
<dbReference type="Gene3D" id="3.40.50.720">
    <property type="entry name" value="NAD(P)-binding Rossmann-like Domain"/>
    <property type="match status" value="2"/>
</dbReference>
<dbReference type="PRINTS" id="PR00081">
    <property type="entry name" value="GDHRDH"/>
</dbReference>
<dbReference type="OrthoDB" id="191139at2759"/>
<evidence type="ECO:0000313" key="2">
    <source>
        <dbReference type="EMBL" id="PAV17299.1"/>
    </source>
</evidence>
<protein>
    <submittedName>
        <fullName evidence="2">NAD-binding protein</fullName>
    </submittedName>
</protein>
<dbReference type="SUPFAM" id="SSF51735">
    <property type="entry name" value="NAD(P)-binding Rossmann-fold domains"/>
    <property type="match status" value="2"/>
</dbReference>
<dbReference type="Proteomes" id="UP000217199">
    <property type="component" value="Unassembled WGS sequence"/>
</dbReference>
<dbReference type="PANTHER" id="PTHR43157:SF31">
    <property type="entry name" value="PHOSPHATIDYLINOSITOL-GLYCAN BIOSYNTHESIS CLASS F PROTEIN"/>
    <property type="match status" value="1"/>
</dbReference>
<dbReference type="PANTHER" id="PTHR43157">
    <property type="entry name" value="PHOSPHATIDYLINOSITOL-GLYCAN BIOSYNTHESIS CLASS F PROTEIN-RELATED"/>
    <property type="match status" value="1"/>
</dbReference>
<dbReference type="PRINTS" id="PR00080">
    <property type="entry name" value="SDRFAMILY"/>
</dbReference>
<comment type="caution">
    <text evidence="2">The sequence shown here is derived from an EMBL/GenBank/DDBJ whole genome shotgun (WGS) entry which is preliminary data.</text>
</comment>
<dbReference type="InterPro" id="IPR036291">
    <property type="entry name" value="NAD(P)-bd_dom_sf"/>
</dbReference>
<dbReference type="InParanoid" id="A0A286UCP8"/>
<dbReference type="Pfam" id="PF00106">
    <property type="entry name" value="adh_short"/>
    <property type="match status" value="2"/>
</dbReference>
<name>A0A286UCP8_9AGAM</name>
<dbReference type="GO" id="GO:0016491">
    <property type="term" value="F:oxidoreductase activity"/>
    <property type="evidence" value="ECO:0007669"/>
    <property type="project" value="UniProtKB-KW"/>
</dbReference>
<organism evidence="2 3">
    <name type="scientific">Pyrrhoderma noxium</name>
    <dbReference type="NCBI Taxonomy" id="2282107"/>
    <lineage>
        <taxon>Eukaryota</taxon>
        <taxon>Fungi</taxon>
        <taxon>Dikarya</taxon>
        <taxon>Basidiomycota</taxon>
        <taxon>Agaricomycotina</taxon>
        <taxon>Agaricomycetes</taxon>
        <taxon>Hymenochaetales</taxon>
        <taxon>Hymenochaetaceae</taxon>
        <taxon>Pyrrhoderma</taxon>
    </lineage>
</organism>
<reference evidence="2 3" key="1">
    <citation type="journal article" date="2017" name="Mol. Ecol.">
        <title>Comparative and population genomic landscape of Phellinus noxius: A hypervariable fungus causing root rot in trees.</title>
        <authorList>
            <person name="Chung C.L."/>
            <person name="Lee T.J."/>
            <person name="Akiba M."/>
            <person name="Lee H.H."/>
            <person name="Kuo T.H."/>
            <person name="Liu D."/>
            <person name="Ke H.M."/>
            <person name="Yokoi T."/>
            <person name="Roa M.B."/>
            <person name="Lu M.J."/>
            <person name="Chang Y.Y."/>
            <person name="Ann P.J."/>
            <person name="Tsai J.N."/>
            <person name="Chen C.Y."/>
            <person name="Tzean S.S."/>
            <person name="Ota Y."/>
            <person name="Hattori T."/>
            <person name="Sahashi N."/>
            <person name="Liou R.F."/>
            <person name="Kikuchi T."/>
            <person name="Tsai I.J."/>
        </authorList>
    </citation>
    <scope>NUCLEOTIDE SEQUENCE [LARGE SCALE GENOMIC DNA]</scope>
    <source>
        <strain evidence="2 3">FFPRI411160</strain>
    </source>
</reference>
<evidence type="ECO:0000256" key="1">
    <source>
        <dbReference type="ARBA" id="ARBA00023002"/>
    </source>
</evidence>
<keyword evidence="3" id="KW-1185">Reference proteome</keyword>
<evidence type="ECO:0000313" key="3">
    <source>
        <dbReference type="Proteomes" id="UP000217199"/>
    </source>
</evidence>